<dbReference type="AlphaFoldDB" id="A0A401KJG6"/>
<feature type="region of interest" description="Disordered" evidence="1">
    <location>
        <begin position="72"/>
        <end position="132"/>
    </location>
</feature>
<dbReference type="Proteomes" id="UP000286921">
    <property type="component" value="Unassembled WGS sequence"/>
</dbReference>
<protein>
    <submittedName>
        <fullName evidence="2">Uncharacterized protein</fullName>
    </submittedName>
</protein>
<feature type="region of interest" description="Disordered" evidence="1">
    <location>
        <begin position="17"/>
        <end position="50"/>
    </location>
</feature>
<dbReference type="EMBL" id="BDHI01000002">
    <property type="protein sequence ID" value="GCB19329.1"/>
    <property type="molecule type" value="Genomic_DNA"/>
</dbReference>
<proteinExistence type="predicted"/>
<gene>
    <name evidence="2" type="ORF">AAWM_02214</name>
</gene>
<evidence type="ECO:0000256" key="1">
    <source>
        <dbReference type="SAM" id="MobiDB-lite"/>
    </source>
</evidence>
<feature type="compositionally biased region" description="Acidic residues" evidence="1">
    <location>
        <begin position="80"/>
        <end position="97"/>
    </location>
</feature>
<accession>A0A401KJG6</accession>
<name>A0A401KJG6_ASPAW</name>
<feature type="compositionally biased region" description="Basic and acidic residues" evidence="1">
    <location>
        <begin position="98"/>
        <end position="113"/>
    </location>
</feature>
<evidence type="ECO:0000313" key="3">
    <source>
        <dbReference type="Proteomes" id="UP000286921"/>
    </source>
</evidence>
<keyword evidence="3" id="KW-1185">Reference proteome</keyword>
<sequence length="424" mass="49461">MHRNDHALTCYLRDPFMSGWASGSSRHEGSKPRKPNKDVPPLGLSRITPDMRKRMEEEWILLKGKLFGSFEDTWEHSDDPKEEDSYNDDPYPDESSEEGAHDEEWSDNERSEEGLLDNDSFDDEPSNDSSPQDQGFWQYICNVCSQVWDGIKTGFRKVFDAIKSTLSWLWDILGGVGSWINEHLDNFVSRITQIFMELKSSIHNSPSPSPEDERYNEIEGINYTAGYVKQLSSDDELLAGAWGMKDTTEIWDLCYRSGPRMTKILEDFVGCMKPSKRAQDDARDILTIDMQLFDWSQDMSYISIFDDTEPPKVDWDKVTMSNVIGITAIWTLHEMARIKPAMFRHTYQYIPGERNPFKLDPYDLLHGIMLLRWVLRTWNFDRDQQPDRPRPLRAKERRFWRPKARAISFAPLPEPEDSEMMDVD</sequence>
<evidence type="ECO:0000313" key="2">
    <source>
        <dbReference type="EMBL" id="GCB19329.1"/>
    </source>
</evidence>
<reference evidence="2 3" key="1">
    <citation type="submission" date="2016-09" db="EMBL/GenBank/DDBJ databases">
        <title>Aspergillus awamori IFM 58123T.</title>
        <authorList>
            <person name="Kusuya Y."/>
            <person name="Shimizu M."/>
            <person name="Takahashi H."/>
            <person name="Yaguchi T."/>
        </authorList>
    </citation>
    <scope>NUCLEOTIDE SEQUENCE [LARGE SCALE GENOMIC DNA]</scope>
    <source>
        <strain evidence="2 3">IFM 58123</strain>
    </source>
</reference>
<feature type="compositionally biased region" description="Acidic residues" evidence="1">
    <location>
        <begin position="114"/>
        <end position="126"/>
    </location>
</feature>
<organism evidence="2 3">
    <name type="scientific">Aspergillus awamori</name>
    <name type="common">Black koji mold</name>
    <dbReference type="NCBI Taxonomy" id="105351"/>
    <lineage>
        <taxon>Eukaryota</taxon>
        <taxon>Fungi</taxon>
        <taxon>Dikarya</taxon>
        <taxon>Ascomycota</taxon>
        <taxon>Pezizomycotina</taxon>
        <taxon>Eurotiomycetes</taxon>
        <taxon>Eurotiomycetidae</taxon>
        <taxon>Eurotiales</taxon>
        <taxon>Aspergillaceae</taxon>
        <taxon>Aspergillus</taxon>
    </lineage>
</organism>
<feature type="compositionally biased region" description="Basic and acidic residues" evidence="1">
    <location>
        <begin position="25"/>
        <end position="37"/>
    </location>
</feature>
<comment type="caution">
    <text evidence="2">The sequence shown here is derived from an EMBL/GenBank/DDBJ whole genome shotgun (WGS) entry which is preliminary data.</text>
</comment>